<keyword evidence="5 7" id="KW-1133">Transmembrane helix</keyword>
<evidence type="ECO:0000259" key="8">
    <source>
        <dbReference type="Pfam" id="PF01757"/>
    </source>
</evidence>
<evidence type="ECO:0000256" key="4">
    <source>
        <dbReference type="ARBA" id="ARBA00022692"/>
    </source>
</evidence>
<keyword evidence="10" id="KW-1185">Reference proteome</keyword>
<feature type="transmembrane region" description="Helical" evidence="7">
    <location>
        <begin position="293"/>
        <end position="315"/>
    </location>
</feature>
<comment type="similarity">
    <text evidence="2">Belongs to the acyltransferase 3 family.</text>
</comment>
<feature type="transmembrane region" description="Helical" evidence="7">
    <location>
        <begin position="44"/>
        <end position="65"/>
    </location>
</feature>
<keyword evidence="9" id="KW-0808">Transferase</keyword>
<reference evidence="9 10" key="1">
    <citation type="submission" date="2024-07" db="EMBL/GenBank/DDBJ databases">
        <authorList>
            <person name="Yun M."/>
        </authorList>
    </citation>
    <scope>NUCLEOTIDE SEQUENCE [LARGE SCALE GENOMIC DNA]</scope>
    <source>
        <strain evidence="9 10">MS01</strain>
    </source>
</reference>
<feature type="transmembrane region" description="Helical" evidence="7">
    <location>
        <begin position="86"/>
        <end position="103"/>
    </location>
</feature>
<dbReference type="PANTHER" id="PTHR40074:SF2">
    <property type="entry name" value="O-ACETYLTRANSFERASE WECH"/>
    <property type="match status" value="1"/>
</dbReference>
<dbReference type="GO" id="GO:0016746">
    <property type="term" value="F:acyltransferase activity"/>
    <property type="evidence" value="ECO:0007669"/>
    <property type="project" value="UniProtKB-KW"/>
</dbReference>
<evidence type="ECO:0000256" key="2">
    <source>
        <dbReference type="ARBA" id="ARBA00007400"/>
    </source>
</evidence>
<feature type="transmembrane region" description="Helical" evidence="7">
    <location>
        <begin position="123"/>
        <end position="145"/>
    </location>
</feature>
<dbReference type="Pfam" id="PF01757">
    <property type="entry name" value="Acyl_transf_3"/>
    <property type="match status" value="1"/>
</dbReference>
<name>A0ABV3S160_9LACO</name>
<protein>
    <submittedName>
        <fullName evidence="9">Acyltransferase family protein</fullName>
    </submittedName>
</protein>
<gene>
    <name evidence="9" type="ORF">AB3K24_01870</name>
</gene>
<keyword evidence="4 7" id="KW-0812">Transmembrane</keyword>
<feature type="transmembrane region" description="Helical" evidence="7">
    <location>
        <begin position="174"/>
        <end position="190"/>
    </location>
</feature>
<feature type="transmembrane region" description="Helical" evidence="7">
    <location>
        <begin position="239"/>
        <end position="262"/>
    </location>
</feature>
<feature type="transmembrane region" description="Helical" evidence="7">
    <location>
        <begin position="150"/>
        <end position="168"/>
    </location>
</feature>
<evidence type="ECO:0000256" key="6">
    <source>
        <dbReference type="ARBA" id="ARBA00023136"/>
    </source>
</evidence>
<feature type="transmembrane region" description="Helical" evidence="7">
    <location>
        <begin position="269"/>
        <end position="287"/>
    </location>
</feature>
<sequence>MAKKRIMWLDLAKSMTVFLVVIVHVVEGIYKTGIYHQFDVFSELTMDMLFTIVMPIFFALSGYVYKPLPSAQELLKKSGEKLIKLAVPYVIFSIVYVMLQHVSPDVHNLNSWHDLTQIYVMPIGYLWYLYVLFLVYVFVGIMHLIHMPPYWQIILYAGLLLYSVMPFSNLPYPIKSLFMWLGCFYIGYIFKKNPLIFDNKWVIIVCSLLFLGSIFWQSRQGGTWFNTDMMSQENFISKLTSIPIFFYLFSHVKNGVVARYFIKFGPYSLIIYLVHAPVASIVRILILKLGVPPYGLLVISTLVICWYISIFVIYLSRKLFLVHLIFYPDDYFKRMK</sequence>
<dbReference type="PANTHER" id="PTHR40074">
    <property type="entry name" value="O-ACETYLTRANSFERASE WECH"/>
    <property type="match status" value="1"/>
</dbReference>
<accession>A0ABV3S160</accession>
<dbReference type="InterPro" id="IPR002656">
    <property type="entry name" value="Acyl_transf_3_dom"/>
</dbReference>
<feature type="transmembrane region" description="Helical" evidence="7">
    <location>
        <begin position="202"/>
        <end position="219"/>
    </location>
</feature>
<evidence type="ECO:0000313" key="10">
    <source>
        <dbReference type="Proteomes" id="UP001556617"/>
    </source>
</evidence>
<keyword evidence="3" id="KW-1003">Cell membrane</keyword>
<dbReference type="RefSeq" id="WP_367973526.1">
    <property type="nucleotide sequence ID" value="NZ_JBFPEQ010000001.1"/>
</dbReference>
<feature type="domain" description="Acyltransferase 3" evidence="8">
    <location>
        <begin position="8"/>
        <end position="309"/>
    </location>
</feature>
<evidence type="ECO:0000313" key="9">
    <source>
        <dbReference type="EMBL" id="MEX0380101.1"/>
    </source>
</evidence>
<evidence type="ECO:0000256" key="1">
    <source>
        <dbReference type="ARBA" id="ARBA00004651"/>
    </source>
</evidence>
<evidence type="ECO:0000256" key="3">
    <source>
        <dbReference type="ARBA" id="ARBA00022475"/>
    </source>
</evidence>
<comment type="caution">
    <text evidence="9">The sequence shown here is derived from an EMBL/GenBank/DDBJ whole genome shotgun (WGS) entry which is preliminary data.</text>
</comment>
<dbReference type="Proteomes" id="UP001556617">
    <property type="component" value="Unassembled WGS sequence"/>
</dbReference>
<organism evidence="9 10">
    <name type="scientific">Leuconostoc aquikimchii</name>
    <dbReference type="NCBI Taxonomy" id="3236804"/>
    <lineage>
        <taxon>Bacteria</taxon>
        <taxon>Bacillati</taxon>
        <taxon>Bacillota</taxon>
        <taxon>Bacilli</taxon>
        <taxon>Lactobacillales</taxon>
        <taxon>Lactobacillaceae</taxon>
        <taxon>Leuconostoc</taxon>
    </lineage>
</organism>
<dbReference type="EMBL" id="JBFPER010000001">
    <property type="protein sequence ID" value="MEX0380101.1"/>
    <property type="molecule type" value="Genomic_DNA"/>
</dbReference>
<evidence type="ECO:0000256" key="7">
    <source>
        <dbReference type="SAM" id="Phobius"/>
    </source>
</evidence>
<proteinExistence type="inferred from homology"/>
<comment type="subcellular location">
    <subcellularLocation>
        <location evidence="1">Cell membrane</location>
        <topology evidence="1">Multi-pass membrane protein</topology>
    </subcellularLocation>
</comment>
<evidence type="ECO:0000256" key="5">
    <source>
        <dbReference type="ARBA" id="ARBA00022989"/>
    </source>
</evidence>
<keyword evidence="9" id="KW-0012">Acyltransferase</keyword>
<keyword evidence="6 7" id="KW-0472">Membrane</keyword>